<dbReference type="InterPro" id="IPR057514">
    <property type="entry name" value="NTF2_SigF"/>
</dbReference>
<evidence type="ECO:0000256" key="1">
    <source>
        <dbReference type="SAM" id="MobiDB-lite"/>
    </source>
</evidence>
<dbReference type="PANTHER" id="PTHR35393">
    <property type="entry name" value="CHROMOSOME 1, WHOLE GENOME SHOTGUN SEQUENCE"/>
    <property type="match status" value="1"/>
</dbReference>
<evidence type="ECO:0000313" key="3">
    <source>
        <dbReference type="EMBL" id="KAL0948346.1"/>
    </source>
</evidence>
<evidence type="ECO:0000313" key="4">
    <source>
        <dbReference type="Proteomes" id="UP001556367"/>
    </source>
</evidence>
<organism evidence="3 4">
    <name type="scientific">Hohenbuehelia grisea</name>
    <dbReference type="NCBI Taxonomy" id="104357"/>
    <lineage>
        <taxon>Eukaryota</taxon>
        <taxon>Fungi</taxon>
        <taxon>Dikarya</taxon>
        <taxon>Basidiomycota</taxon>
        <taxon>Agaricomycotina</taxon>
        <taxon>Agaricomycetes</taxon>
        <taxon>Agaricomycetidae</taxon>
        <taxon>Agaricales</taxon>
        <taxon>Pleurotineae</taxon>
        <taxon>Pleurotaceae</taxon>
        <taxon>Hohenbuehelia</taxon>
    </lineage>
</organism>
<protein>
    <recommendedName>
        <fullName evidence="2">SigF-like NTF2-like domain-containing protein</fullName>
    </recommendedName>
</protein>
<proteinExistence type="predicted"/>
<dbReference type="Proteomes" id="UP001556367">
    <property type="component" value="Unassembled WGS sequence"/>
</dbReference>
<gene>
    <name evidence="3" type="ORF">HGRIS_010932</name>
</gene>
<accession>A0ABR3IY97</accession>
<dbReference type="Pfam" id="PF24840">
    <property type="entry name" value="NTF2_SigF"/>
    <property type="match status" value="1"/>
</dbReference>
<name>A0ABR3IY97_9AGAR</name>
<dbReference type="PANTHER" id="PTHR35393:SF1">
    <property type="entry name" value="SNOAL-LIKE DOMAIN-CONTAINING PROTEIN"/>
    <property type="match status" value="1"/>
</dbReference>
<feature type="region of interest" description="Disordered" evidence="1">
    <location>
        <begin position="175"/>
        <end position="196"/>
    </location>
</feature>
<sequence length="196" mass="22002">MQNPAQEISSVVKDLTTASTADFQQSVLQRYFTHDAAFRHPLCSVEAAHGSRDKLLGIYQWYRVMSPRLQLEVKSVSENLDENTLLLDVVQTFHIFLSPFKPAPSHLLVRLTLRKENDLYYISKQEDFYHPDELAALVLPPLSPLIRLALSTAGFISNINAKLFQTLGFWQTGTGTTPAGVPPDGAESDTNELKWD</sequence>
<feature type="domain" description="SigF-like NTF2-like" evidence="2">
    <location>
        <begin position="1"/>
        <end position="169"/>
    </location>
</feature>
<comment type="caution">
    <text evidence="3">The sequence shown here is derived from an EMBL/GenBank/DDBJ whole genome shotgun (WGS) entry which is preliminary data.</text>
</comment>
<evidence type="ECO:0000259" key="2">
    <source>
        <dbReference type="Pfam" id="PF24840"/>
    </source>
</evidence>
<reference evidence="4" key="1">
    <citation type="submission" date="2024-06" db="EMBL/GenBank/DDBJ databases">
        <title>Multi-omics analyses provide insights into the biosynthesis of the anticancer antibiotic pleurotin in Hohenbuehelia grisea.</title>
        <authorList>
            <person name="Weaver J.A."/>
            <person name="Alberti F."/>
        </authorList>
    </citation>
    <scope>NUCLEOTIDE SEQUENCE [LARGE SCALE GENOMIC DNA]</scope>
    <source>
        <strain evidence="4">T-177</strain>
    </source>
</reference>
<feature type="compositionally biased region" description="Low complexity" evidence="1">
    <location>
        <begin position="175"/>
        <end position="185"/>
    </location>
</feature>
<keyword evidence="4" id="KW-1185">Reference proteome</keyword>
<dbReference type="EMBL" id="JASNQZ010000014">
    <property type="protein sequence ID" value="KAL0948346.1"/>
    <property type="molecule type" value="Genomic_DNA"/>
</dbReference>